<comment type="caution">
    <text evidence="1">The sequence shown here is derived from an EMBL/GenBank/DDBJ whole genome shotgun (WGS) entry which is preliminary data.</text>
</comment>
<evidence type="ECO:0000313" key="2">
    <source>
        <dbReference type="Proteomes" id="UP000521872"/>
    </source>
</evidence>
<dbReference type="Proteomes" id="UP000521872">
    <property type="component" value="Unassembled WGS sequence"/>
</dbReference>
<sequence>MVSHRSIVEGKGGWKTLHVREDVTLHLEQRNGALASAPSYSRLATCIERDGSIEGRSRSWAWESIEMVRVWGGEHWMTCERRAVLTFFPKQLPSRSLHLSKPQRTSAFGNVPTIAAYQKRVALAGTERKGPASTIGLDLQATTNPVASEGR</sequence>
<accession>A0A8H4VVE2</accession>
<protein>
    <submittedName>
        <fullName evidence="1">Uncharacterized protein</fullName>
    </submittedName>
</protein>
<dbReference type="EMBL" id="JAACJL010000004">
    <property type="protein sequence ID" value="KAF4621735.1"/>
    <property type="molecule type" value="Genomic_DNA"/>
</dbReference>
<organism evidence="1 2">
    <name type="scientific">Agrocybe pediades</name>
    <dbReference type="NCBI Taxonomy" id="84607"/>
    <lineage>
        <taxon>Eukaryota</taxon>
        <taxon>Fungi</taxon>
        <taxon>Dikarya</taxon>
        <taxon>Basidiomycota</taxon>
        <taxon>Agaricomycotina</taxon>
        <taxon>Agaricomycetes</taxon>
        <taxon>Agaricomycetidae</taxon>
        <taxon>Agaricales</taxon>
        <taxon>Agaricineae</taxon>
        <taxon>Strophariaceae</taxon>
        <taxon>Agrocybe</taxon>
    </lineage>
</organism>
<gene>
    <name evidence="1" type="ORF">D9613_012170</name>
</gene>
<name>A0A8H4VVE2_9AGAR</name>
<evidence type="ECO:0000313" key="1">
    <source>
        <dbReference type="EMBL" id="KAF4621735.1"/>
    </source>
</evidence>
<proteinExistence type="predicted"/>
<keyword evidence="2" id="KW-1185">Reference proteome</keyword>
<reference evidence="1 2" key="1">
    <citation type="submission" date="2019-12" db="EMBL/GenBank/DDBJ databases">
        <authorList>
            <person name="Floudas D."/>
            <person name="Bentzer J."/>
            <person name="Ahren D."/>
            <person name="Johansson T."/>
            <person name="Persson P."/>
            <person name="Tunlid A."/>
        </authorList>
    </citation>
    <scope>NUCLEOTIDE SEQUENCE [LARGE SCALE GENOMIC DNA]</scope>
    <source>
        <strain evidence="1 2">CBS 102.39</strain>
    </source>
</reference>
<dbReference type="AlphaFoldDB" id="A0A8H4VVE2"/>